<feature type="compositionally biased region" description="Low complexity" evidence="1">
    <location>
        <begin position="307"/>
        <end position="322"/>
    </location>
</feature>
<name>A0A8H3FDC2_9LECA</name>
<feature type="region of interest" description="Disordered" evidence="1">
    <location>
        <begin position="1"/>
        <end position="54"/>
    </location>
</feature>
<dbReference type="GO" id="GO:0031297">
    <property type="term" value="P:replication fork processing"/>
    <property type="evidence" value="ECO:0007669"/>
    <property type="project" value="InterPro"/>
</dbReference>
<feature type="compositionally biased region" description="Acidic residues" evidence="1">
    <location>
        <begin position="447"/>
        <end position="464"/>
    </location>
</feature>
<feature type="compositionally biased region" description="Basic residues" evidence="1">
    <location>
        <begin position="358"/>
        <end position="375"/>
    </location>
</feature>
<feature type="region of interest" description="Disordered" evidence="1">
    <location>
        <begin position="509"/>
        <end position="572"/>
    </location>
</feature>
<gene>
    <name evidence="2" type="ORF">HETSPECPRED_005043</name>
</gene>
<feature type="compositionally biased region" description="Basic and acidic residues" evidence="1">
    <location>
        <begin position="76"/>
        <end position="97"/>
    </location>
</feature>
<accession>A0A8H3FDC2</accession>
<feature type="region of interest" description="Disordered" evidence="1">
    <location>
        <begin position="445"/>
        <end position="487"/>
    </location>
</feature>
<feature type="compositionally biased region" description="Low complexity" evidence="1">
    <location>
        <begin position="161"/>
        <end position="182"/>
    </location>
</feature>
<feature type="compositionally biased region" description="Polar residues" evidence="1">
    <location>
        <begin position="270"/>
        <end position="279"/>
    </location>
</feature>
<feature type="compositionally biased region" description="Polar residues" evidence="1">
    <location>
        <begin position="927"/>
        <end position="950"/>
    </location>
</feature>
<feature type="compositionally biased region" description="Basic and acidic residues" evidence="1">
    <location>
        <begin position="376"/>
        <end position="389"/>
    </location>
</feature>
<dbReference type="Proteomes" id="UP000664521">
    <property type="component" value="Unassembled WGS sequence"/>
</dbReference>
<proteinExistence type="predicted"/>
<dbReference type="GO" id="GO:0005634">
    <property type="term" value="C:nucleus"/>
    <property type="evidence" value="ECO:0007669"/>
    <property type="project" value="InterPro"/>
</dbReference>
<evidence type="ECO:0000256" key="1">
    <source>
        <dbReference type="SAM" id="MobiDB-lite"/>
    </source>
</evidence>
<feature type="region of interest" description="Disordered" evidence="1">
    <location>
        <begin position="270"/>
        <end position="335"/>
    </location>
</feature>
<sequence length="2183" mass="244359">MAQWRTRGYVADSDEEENDSLSSATVDSAAPHDNLPGATHTPKALSRYPSRSQEVEFQNGVARAMAEVARLPYAEVCRERDHTDTERGAADNREDGCHGSASNTGADLHLKDSRGLSYDEHGIDELQQDHYTAPLAVSPGAKPDAGLINTTRFHETASAAPQSPTESLTSPLSSPEPVSSPILPVEREAQKSRLWNLSQTQIESYPEKLSLNQKVNVVIQAGEPVELQQISDRGRNFRHRNPIQLRPYAIESEKYRQVLKARGLKPLHIAQTQSESQADTTDDTQAVEGIARDTSRRVKVGQRSRTPDTLSSSSSCTPSTSPKCLEDQPSSEVIDGEEFPDIDTLLRAHPEGVVPNGFKRRKTAHTFSKKKQRSRPSKELDPGTTDRNDSALFDHPVSPPLSDNSCASEVRPLLPKFRVPRGISPVALPTPVTSSETRFRPTTGILETEDCPTDDELSVEDTESEVATHSEVSSPREQPAAELQQAQRKIRGVLPASWLKLDLKAQIKGSARSSGYQRAPSFGKDGLQRGIARRKSARNSTASGRATAIVLSDDEDSNSQTESVEGSDISVKSTTSRVMSPIIWPEDHNIPASYMGEVEEDNRIDEMLPTMRRNSRGKRQRQSKPRVKVKGHATDHYRSRNLPSTSLRSSGYQPKITKQLTKVPKKQLHPRPPRLSVLDSPTIAANSEEPAPRFLRLALRTARSRNDQGKQSLANKQLRLATAKDSREIEQTLEAWRKGRIKPCSFARSGPSRTPLADRAGNHEILPGQAIDAIRGTKPSKWGNNTRGSPVTRSRKVQQTLDQVMARNIMPQDRIPKVRKFKFTTGRVASTTPAMPGQLLPSLGLYSGPRPAMLEGLQSDRQCQPTAFQQGLSRITDGSNGRAGQGTRPNRKRVPRRLGSEILEESTRMATNVPQKVFGRAPRASVNKDNTTSDASTNISEHPQFHNPQTSNAAEVPHLLAGLDHVDADFPTSDIEHLPAGFALDTSTFIGSGDFWDYIRPENFEAMDRARGFQSVTIRHDTYAMGPWNETVIYQLEKAFELIRKSIQNLASPSASIVNTVSWTWRATSCSSISAGTKHRDSQILLGMFVSVMVYQLHQVANHALVPFSMKEEIEQLLATSIKRNLRIVLEDKFKEFRHYLSREGADLLLQKDSLSIQALVASHLLLFKTQGSLALFWEAVNDSFPDKNTANLSDARLLEQRWHYVFSLVPLLELNVYGNLDQGRLSRVSTENWQLIKPLIDRVLRFYSASPTIQHASFNAYCRKVYARCFNLIHEWHWNSWNSILGTLFDFFAQNQLAHLRNEENWGNHGSPAFLDQLSESPSLQISRGDRCFHILLKIIGVLLLRIRSSQDPRKAQNLVFRVMPNHGRCLHKESNILQADLDALRNHHDLLCTLYWASPPQYRPRLKAFRDLVDMRSSHRQACHLNILAWSRLVNFQLSIHEPLDNLDGFAEWHSNMLESTLDQHNIARTDGESAARKAGLASLNSLSRLEISRKLLQLEPKVFHNEYQVEAVIVDALTALETAVKGAPNNEAAGRLIKQSLVQAFRRLELSLRGANNVVLKALNIILAYTQRSKAGLSPKRSQGPNEESQDFGDWSAFEDDETLNDNILQMLEGPLRTLLSNCFGADIVPKDELLTKTVDCYTSLASVLVHQGHKSWDDYLSPFGQSSWERLRITPQSQKYHVYYLADLLELNGSIFANFREYFVKIWLTAIVERETSLKFQYMLTNSVLNAGFEDRLLHNPPFCVDRTSAGYNITPTDFSTARLSLITTVLSNMWEEVNEASYDGHDTNARTKQQYKEWLKAMMAAMKANYQELGQGPNAGGVYVEFVQAIIQTLHRSTATICPVDKFFMDPREFPPPAIDPTYVVGQLQSYGLRLRDPKIPKQLAAFLQSLSEQAAKGAHQAELAYRLRTAMIDDFEGRDTTNPTLRSFLVRAIIPAYLAVGFSTPGGWVFLLPFLKALQMVFPLLFADFSADDNSSVASVALILSSYLQNLWSSWRTILEDANYLAKRHIQHLLRECYLTVTALLPVLDYIHRLHGSTDGPLKIIAALKSFAVWTLEPEADHGDPVELGHSTASEAAIDHSFDAVRTFAQAELERSLPMFWPRENSRGPTAYPVTTDECSEVEAAVVGLGNQEEERKRFHEAARGFLECLEALPSFGRNDGWMRRSRKGLDLDGLMI</sequence>
<dbReference type="GO" id="GO:0035361">
    <property type="term" value="C:Cul8-RING ubiquitin ligase complex"/>
    <property type="evidence" value="ECO:0007669"/>
    <property type="project" value="TreeGrafter"/>
</dbReference>
<evidence type="ECO:0008006" key="4">
    <source>
        <dbReference type="Google" id="ProtNLM"/>
    </source>
</evidence>
<dbReference type="GO" id="GO:0000724">
    <property type="term" value="P:double-strand break repair via homologous recombination"/>
    <property type="evidence" value="ECO:0007669"/>
    <property type="project" value="TreeGrafter"/>
</dbReference>
<dbReference type="Pfam" id="PF09462">
    <property type="entry name" value="Mus7"/>
    <property type="match status" value="1"/>
</dbReference>
<dbReference type="OrthoDB" id="2386201at2759"/>
<feature type="compositionally biased region" description="Basic residues" evidence="1">
    <location>
        <begin position="663"/>
        <end position="672"/>
    </location>
</feature>
<feature type="compositionally biased region" description="Polar residues" evidence="1">
    <location>
        <begin position="465"/>
        <end position="476"/>
    </location>
</feature>
<keyword evidence="3" id="KW-1185">Reference proteome</keyword>
<dbReference type="InterPro" id="IPR019021">
    <property type="entry name" value="Mms22"/>
</dbReference>
<feature type="compositionally biased region" description="Polar residues" evidence="1">
    <location>
        <begin position="641"/>
        <end position="660"/>
    </location>
</feature>
<feature type="region of interest" description="Disordered" evidence="1">
    <location>
        <begin position="76"/>
        <end position="109"/>
    </location>
</feature>
<feature type="compositionally biased region" description="Basic residues" evidence="1">
    <location>
        <begin position="613"/>
        <end position="631"/>
    </location>
</feature>
<feature type="region of interest" description="Disordered" evidence="1">
    <location>
        <begin position="348"/>
        <end position="405"/>
    </location>
</feature>
<feature type="region of interest" description="Disordered" evidence="1">
    <location>
        <begin position="603"/>
        <end position="682"/>
    </location>
</feature>
<feature type="region of interest" description="Disordered" evidence="1">
    <location>
        <begin position="155"/>
        <end position="182"/>
    </location>
</feature>
<protein>
    <recommendedName>
        <fullName evidence="4">Mus7/MMS22 family-domain-containing protein</fullName>
    </recommendedName>
</protein>
<feature type="region of interest" description="Disordered" evidence="1">
    <location>
        <begin position="922"/>
        <end position="950"/>
    </location>
</feature>
<evidence type="ECO:0000313" key="3">
    <source>
        <dbReference type="Proteomes" id="UP000664521"/>
    </source>
</evidence>
<feature type="region of interest" description="Disordered" evidence="1">
    <location>
        <begin position="871"/>
        <end position="898"/>
    </location>
</feature>
<evidence type="ECO:0000313" key="2">
    <source>
        <dbReference type="EMBL" id="CAF9922338.1"/>
    </source>
</evidence>
<reference evidence="2" key="1">
    <citation type="submission" date="2021-03" db="EMBL/GenBank/DDBJ databases">
        <authorList>
            <person name="Tagirdzhanova G."/>
        </authorList>
    </citation>
    <scope>NUCLEOTIDE SEQUENCE</scope>
</reference>
<feature type="compositionally biased region" description="Polar residues" evidence="1">
    <location>
        <begin position="558"/>
        <end position="572"/>
    </location>
</feature>
<dbReference type="PANTHER" id="PTHR28122:SF1">
    <property type="entry name" value="E3 UBIQUITIN-PROTEIN LIGASE SUBSTRATE RECEPTOR MMS22"/>
    <property type="match status" value="1"/>
</dbReference>
<comment type="caution">
    <text evidence="2">The sequence shown here is derived from an EMBL/GenBank/DDBJ whole genome shotgun (WGS) entry which is preliminary data.</text>
</comment>
<organism evidence="2 3">
    <name type="scientific">Heterodermia speciosa</name>
    <dbReference type="NCBI Taxonomy" id="116794"/>
    <lineage>
        <taxon>Eukaryota</taxon>
        <taxon>Fungi</taxon>
        <taxon>Dikarya</taxon>
        <taxon>Ascomycota</taxon>
        <taxon>Pezizomycotina</taxon>
        <taxon>Lecanoromycetes</taxon>
        <taxon>OSLEUM clade</taxon>
        <taxon>Lecanoromycetidae</taxon>
        <taxon>Caliciales</taxon>
        <taxon>Physciaceae</taxon>
        <taxon>Heterodermia</taxon>
    </lineage>
</organism>
<dbReference type="PANTHER" id="PTHR28122">
    <property type="entry name" value="E3 UBIQUITIN-PROTEIN LIGASE SUBSTRATE RECEPTOR MMS22"/>
    <property type="match status" value="1"/>
</dbReference>
<dbReference type="EMBL" id="CAJPDS010000030">
    <property type="protein sequence ID" value="CAF9922338.1"/>
    <property type="molecule type" value="Genomic_DNA"/>
</dbReference>